<name>A0A381PFT2_9ZZZZ</name>
<dbReference type="PROSITE" id="PS51318">
    <property type="entry name" value="TAT"/>
    <property type="match status" value="1"/>
</dbReference>
<dbReference type="InterPro" id="IPR006311">
    <property type="entry name" value="TAT_signal"/>
</dbReference>
<protein>
    <recommendedName>
        <fullName evidence="2">HD domain-containing protein</fullName>
    </recommendedName>
</protein>
<dbReference type="Gene3D" id="1.10.3210.10">
    <property type="entry name" value="Hypothetical protein af1432"/>
    <property type="match status" value="1"/>
</dbReference>
<dbReference type="EMBL" id="UINC01000970">
    <property type="protein sequence ID" value="SUZ65876.1"/>
    <property type="molecule type" value="Genomic_DNA"/>
</dbReference>
<dbReference type="AlphaFoldDB" id="A0A381PFT2"/>
<reference evidence="1" key="1">
    <citation type="submission" date="2018-05" db="EMBL/GenBank/DDBJ databases">
        <authorList>
            <person name="Lanie J.A."/>
            <person name="Ng W.-L."/>
            <person name="Kazmierczak K.M."/>
            <person name="Andrzejewski T.M."/>
            <person name="Davidsen T.M."/>
            <person name="Wayne K.J."/>
            <person name="Tettelin H."/>
            <person name="Glass J.I."/>
            <person name="Rusch D."/>
            <person name="Podicherti R."/>
            <person name="Tsui H.-C.T."/>
            <person name="Winkler M.E."/>
        </authorList>
    </citation>
    <scope>NUCLEOTIDE SEQUENCE</scope>
</reference>
<evidence type="ECO:0008006" key="2">
    <source>
        <dbReference type="Google" id="ProtNLM"/>
    </source>
</evidence>
<accession>A0A381PFT2</accession>
<gene>
    <name evidence="1" type="ORF">METZ01_LOCUS18730</name>
</gene>
<proteinExistence type="predicted"/>
<dbReference type="SUPFAM" id="SSF109604">
    <property type="entry name" value="HD-domain/PDEase-like"/>
    <property type="match status" value="1"/>
</dbReference>
<evidence type="ECO:0000313" key="1">
    <source>
        <dbReference type="EMBL" id="SUZ65876.1"/>
    </source>
</evidence>
<sequence>MDRRSFLSNMSAATVASIAGATTFSEKADAIEEAMSVELDKRIATPWFCNIEPTPDPIPGDTRNYYQHNDPRLPVMPKAPTLIDFYKLRFAPANHVLQSARLAKINGFDEKIIMACLLHDICVGNLIRTDHGYWCAQMVKPYVDEEVSWAIEKHQALRFFPDLSVGYEYPEAYIRFFGADYKPEPYLVQAHEEAKNHRWYMTSRLVTLNDLYSFEEGVVVDIDDFTDIIGRNFKQPKEGLGFDNSPVAHMWRSMIWPNNFL</sequence>
<organism evidence="1">
    <name type="scientific">marine metagenome</name>
    <dbReference type="NCBI Taxonomy" id="408172"/>
    <lineage>
        <taxon>unclassified sequences</taxon>
        <taxon>metagenomes</taxon>
        <taxon>ecological metagenomes</taxon>
    </lineage>
</organism>